<evidence type="ECO:0000259" key="1">
    <source>
        <dbReference type="Pfam" id="PF06094"/>
    </source>
</evidence>
<reference evidence="2 3" key="1">
    <citation type="journal article" date="2019" name="J Genomics">
        <title>The Draft Genome of a Hydrogen-producing Cyanobacterium, Arthrospira platensis NIES-46.</title>
        <authorList>
            <person name="Suzuki S."/>
            <person name="Yamaguchi H."/>
            <person name="Kawachi M."/>
        </authorList>
    </citation>
    <scope>NUCLEOTIDE SEQUENCE [LARGE SCALE GENOMIC DNA]</scope>
    <source>
        <strain evidence="2 3">NIES-46</strain>
    </source>
</reference>
<dbReference type="Proteomes" id="UP000326169">
    <property type="component" value="Unassembled WGS sequence"/>
</dbReference>
<dbReference type="EMBL" id="BIMW01000125">
    <property type="protein sequence ID" value="GCE95255.1"/>
    <property type="molecule type" value="Genomic_DNA"/>
</dbReference>
<dbReference type="CDD" id="cd06661">
    <property type="entry name" value="GGCT_like"/>
    <property type="match status" value="1"/>
</dbReference>
<dbReference type="Pfam" id="PF06094">
    <property type="entry name" value="GGACT"/>
    <property type="match status" value="1"/>
</dbReference>
<sequence length="146" mass="16816">MKPTVTQNDRINDLIDVFVYGSLKPGEFNYNRFCLGRTIEELPACALGELYSLSLGYPAMTTGTRWVSGVILSFTDPSLLADLDRLEDYQSDRPPEQNQYQRRRILTYTPDQKPLRETWAYFMYPQVVSSFQGVLIPSGDWKPSYN</sequence>
<dbReference type="GeneID" id="301684108"/>
<evidence type="ECO:0000313" key="2">
    <source>
        <dbReference type="EMBL" id="GCE95255.1"/>
    </source>
</evidence>
<evidence type="ECO:0000313" key="3">
    <source>
        <dbReference type="Proteomes" id="UP000326169"/>
    </source>
</evidence>
<comment type="caution">
    <text evidence="2">The sequence shown here is derived from an EMBL/GenBank/DDBJ whole genome shotgun (WGS) entry which is preliminary data.</text>
</comment>
<accession>A0A5M3TA11</accession>
<protein>
    <recommendedName>
        <fullName evidence="1">Gamma-glutamylcyclotransferase AIG2-like domain-containing protein</fullName>
    </recommendedName>
</protein>
<organism evidence="2 3">
    <name type="scientific">Limnospira platensis NIES-46</name>
    <dbReference type="NCBI Taxonomy" id="1236695"/>
    <lineage>
        <taxon>Bacteria</taxon>
        <taxon>Bacillati</taxon>
        <taxon>Cyanobacteriota</taxon>
        <taxon>Cyanophyceae</taxon>
        <taxon>Oscillatoriophycideae</taxon>
        <taxon>Oscillatoriales</taxon>
        <taxon>Sirenicapillariaceae</taxon>
        <taxon>Limnospira</taxon>
    </lineage>
</organism>
<feature type="domain" description="Gamma-glutamylcyclotransferase AIG2-like" evidence="1">
    <location>
        <begin position="17"/>
        <end position="142"/>
    </location>
</feature>
<keyword evidence="3" id="KW-1185">Reference proteome</keyword>
<dbReference type="InterPro" id="IPR009288">
    <property type="entry name" value="AIG2-like_dom"/>
</dbReference>
<proteinExistence type="predicted"/>
<name>A0A5M3TA11_LIMPL</name>
<gene>
    <name evidence="2" type="ORF">NIES46_33180</name>
</gene>
<dbReference type="RefSeq" id="WP_006618960.1">
    <property type="nucleotide sequence ID" value="NZ_BIMW01000125.1"/>
</dbReference>
<dbReference type="Gene3D" id="3.10.490.10">
    <property type="entry name" value="Gamma-glutamyl cyclotransferase-like"/>
    <property type="match status" value="1"/>
</dbReference>
<dbReference type="InterPro" id="IPR013024">
    <property type="entry name" value="GGCT-like"/>
</dbReference>
<dbReference type="InterPro" id="IPR036568">
    <property type="entry name" value="GGCT-like_sf"/>
</dbReference>
<dbReference type="SUPFAM" id="SSF110857">
    <property type="entry name" value="Gamma-glutamyl cyclotransferase-like"/>
    <property type="match status" value="1"/>
</dbReference>